<evidence type="ECO:0000313" key="8">
    <source>
        <dbReference type="Proteomes" id="UP000198748"/>
    </source>
</evidence>
<name>A0A1G6ZZC6_9BACT</name>
<dbReference type="NCBIfam" id="TIGR02985">
    <property type="entry name" value="Sig70_bacteroi1"/>
    <property type="match status" value="1"/>
</dbReference>
<feature type="domain" description="RNA polymerase sigma-70 region 2" evidence="5">
    <location>
        <begin position="25"/>
        <end position="91"/>
    </location>
</feature>
<protein>
    <submittedName>
        <fullName evidence="7">RNA polymerase sigma-70 factor, ECF subfamily</fullName>
    </submittedName>
</protein>
<keyword evidence="4" id="KW-0804">Transcription</keyword>
<sequence length="180" mass="21396">MMNGQDDLLLISLIKQGDNRALDCLFRKYYYALCRFATYLNNRTDLAEEIVADVFFRIWEKRDSLTVEKNVRSYLFTATRHTCINYMKQEKHIMEELSDDIIEETPGPDDELMYHELENRITDLINYLPQKRKAIFQLNRFEGFTYNEIAEILSLSTKTVENQMGKAIKQLKLLQKTYQI</sequence>
<organism evidence="7 8">
    <name type="scientific">Dyadobacter soli</name>
    <dbReference type="NCBI Taxonomy" id="659014"/>
    <lineage>
        <taxon>Bacteria</taxon>
        <taxon>Pseudomonadati</taxon>
        <taxon>Bacteroidota</taxon>
        <taxon>Cytophagia</taxon>
        <taxon>Cytophagales</taxon>
        <taxon>Spirosomataceae</taxon>
        <taxon>Dyadobacter</taxon>
    </lineage>
</organism>
<dbReference type="Proteomes" id="UP000198748">
    <property type="component" value="Unassembled WGS sequence"/>
</dbReference>
<dbReference type="PANTHER" id="PTHR43133:SF46">
    <property type="entry name" value="RNA POLYMERASE SIGMA-70 FACTOR ECF SUBFAMILY"/>
    <property type="match status" value="1"/>
</dbReference>
<dbReference type="OrthoDB" id="1524077at2"/>
<dbReference type="InterPro" id="IPR036388">
    <property type="entry name" value="WH-like_DNA-bd_sf"/>
</dbReference>
<evidence type="ECO:0000256" key="3">
    <source>
        <dbReference type="ARBA" id="ARBA00023082"/>
    </source>
</evidence>
<dbReference type="NCBIfam" id="TIGR02937">
    <property type="entry name" value="sigma70-ECF"/>
    <property type="match status" value="1"/>
</dbReference>
<dbReference type="EMBL" id="FNAN01000003">
    <property type="protein sequence ID" value="SDE07733.1"/>
    <property type="molecule type" value="Genomic_DNA"/>
</dbReference>
<dbReference type="InterPro" id="IPR007627">
    <property type="entry name" value="RNA_pol_sigma70_r2"/>
</dbReference>
<dbReference type="InterPro" id="IPR013325">
    <property type="entry name" value="RNA_pol_sigma_r2"/>
</dbReference>
<comment type="similarity">
    <text evidence="1">Belongs to the sigma-70 factor family. ECF subfamily.</text>
</comment>
<dbReference type="GO" id="GO:0003677">
    <property type="term" value="F:DNA binding"/>
    <property type="evidence" value="ECO:0007669"/>
    <property type="project" value="InterPro"/>
</dbReference>
<keyword evidence="2" id="KW-0805">Transcription regulation</keyword>
<evidence type="ECO:0000256" key="4">
    <source>
        <dbReference type="ARBA" id="ARBA00023163"/>
    </source>
</evidence>
<evidence type="ECO:0000256" key="1">
    <source>
        <dbReference type="ARBA" id="ARBA00010641"/>
    </source>
</evidence>
<evidence type="ECO:0000256" key="2">
    <source>
        <dbReference type="ARBA" id="ARBA00023015"/>
    </source>
</evidence>
<dbReference type="SUPFAM" id="SSF88659">
    <property type="entry name" value="Sigma3 and sigma4 domains of RNA polymerase sigma factors"/>
    <property type="match status" value="1"/>
</dbReference>
<dbReference type="GO" id="GO:0006352">
    <property type="term" value="P:DNA-templated transcription initiation"/>
    <property type="evidence" value="ECO:0007669"/>
    <property type="project" value="InterPro"/>
</dbReference>
<feature type="domain" description="RNA polymerase sigma factor 70 region 4 type 2" evidence="6">
    <location>
        <begin position="120"/>
        <end position="171"/>
    </location>
</feature>
<dbReference type="Pfam" id="PF08281">
    <property type="entry name" value="Sigma70_r4_2"/>
    <property type="match status" value="1"/>
</dbReference>
<dbReference type="STRING" id="659014.SAMN04487996_103282"/>
<evidence type="ECO:0000259" key="5">
    <source>
        <dbReference type="Pfam" id="PF04542"/>
    </source>
</evidence>
<dbReference type="Gene3D" id="1.10.10.10">
    <property type="entry name" value="Winged helix-like DNA-binding domain superfamily/Winged helix DNA-binding domain"/>
    <property type="match status" value="1"/>
</dbReference>
<reference evidence="8" key="1">
    <citation type="submission" date="2016-10" db="EMBL/GenBank/DDBJ databases">
        <authorList>
            <person name="Varghese N."/>
            <person name="Submissions S."/>
        </authorList>
    </citation>
    <scope>NUCLEOTIDE SEQUENCE [LARGE SCALE GENOMIC DNA]</scope>
    <source>
        <strain evidence="8">DSM 25329</strain>
    </source>
</reference>
<dbReference type="AlphaFoldDB" id="A0A1G6ZZC6"/>
<dbReference type="InterPro" id="IPR013249">
    <property type="entry name" value="RNA_pol_sigma70_r4_t2"/>
</dbReference>
<evidence type="ECO:0000313" key="7">
    <source>
        <dbReference type="EMBL" id="SDE07733.1"/>
    </source>
</evidence>
<keyword evidence="3" id="KW-0731">Sigma factor</keyword>
<dbReference type="RefSeq" id="WP_090147546.1">
    <property type="nucleotide sequence ID" value="NZ_FNAN01000003.1"/>
</dbReference>
<accession>A0A1G6ZZC6</accession>
<evidence type="ECO:0000259" key="6">
    <source>
        <dbReference type="Pfam" id="PF08281"/>
    </source>
</evidence>
<keyword evidence="8" id="KW-1185">Reference proteome</keyword>
<dbReference type="GO" id="GO:0016987">
    <property type="term" value="F:sigma factor activity"/>
    <property type="evidence" value="ECO:0007669"/>
    <property type="project" value="UniProtKB-KW"/>
</dbReference>
<dbReference type="Pfam" id="PF04542">
    <property type="entry name" value="Sigma70_r2"/>
    <property type="match status" value="1"/>
</dbReference>
<proteinExistence type="inferred from homology"/>
<dbReference type="InterPro" id="IPR014284">
    <property type="entry name" value="RNA_pol_sigma-70_dom"/>
</dbReference>
<gene>
    <name evidence="7" type="ORF">SAMN04487996_103282</name>
</gene>
<dbReference type="InterPro" id="IPR039425">
    <property type="entry name" value="RNA_pol_sigma-70-like"/>
</dbReference>
<dbReference type="InterPro" id="IPR014327">
    <property type="entry name" value="RNA_pol_sigma70_bacteroid"/>
</dbReference>
<dbReference type="Gene3D" id="1.10.1740.10">
    <property type="match status" value="1"/>
</dbReference>
<dbReference type="InterPro" id="IPR013324">
    <property type="entry name" value="RNA_pol_sigma_r3/r4-like"/>
</dbReference>
<dbReference type="SUPFAM" id="SSF88946">
    <property type="entry name" value="Sigma2 domain of RNA polymerase sigma factors"/>
    <property type="match status" value="1"/>
</dbReference>
<dbReference type="PANTHER" id="PTHR43133">
    <property type="entry name" value="RNA POLYMERASE ECF-TYPE SIGMA FACTO"/>
    <property type="match status" value="1"/>
</dbReference>